<evidence type="ECO:0000256" key="3">
    <source>
        <dbReference type="ARBA" id="ARBA00022555"/>
    </source>
</evidence>
<dbReference type="GO" id="GO:0015934">
    <property type="term" value="C:large ribosomal subunit"/>
    <property type="evidence" value="ECO:0007669"/>
    <property type="project" value="InterPro"/>
</dbReference>
<keyword evidence="8 10" id="KW-0687">Ribonucleoprotein</keyword>
<keyword evidence="5 10" id="KW-0810">Translation regulation</keyword>
<evidence type="ECO:0000256" key="4">
    <source>
        <dbReference type="ARBA" id="ARBA00022730"/>
    </source>
</evidence>
<accession>A0A3P3XNI4</accession>
<evidence type="ECO:0000256" key="11">
    <source>
        <dbReference type="RuleBase" id="RU000659"/>
    </source>
</evidence>
<dbReference type="GO" id="GO:0019843">
    <property type="term" value="F:rRNA binding"/>
    <property type="evidence" value="ECO:0007669"/>
    <property type="project" value="UniProtKB-UniRule"/>
</dbReference>
<dbReference type="InterPro" id="IPR005878">
    <property type="entry name" value="Ribosom_uL1_bac-type"/>
</dbReference>
<dbReference type="PANTHER" id="PTHR36427:SF3">
    <property type="entry name" value="LARGE RIBOSOMAL SUBUNIT PROTEIN UL1M"/>
    <property type="match status" value="1"/>
</dbReference>
<comment type="function">
    <text evidence="10">Binds directly to 23S rRNA. The L1 stalk is quite mobile in the ribosome, and is involved in E site tRNA release.</text>
</comment>
<dbReference type="PANTHER" id="PTHR36427">
    <property type="entry name" value="54S RIBOSOMAL PROTEIN L1, MITOCHONDRIAL"/>
    <property type="match status" value="1"/>
</dbReference>
<comment type="subunit">
    <text evidence="10">Part of the 50S ribosomal subunit.</text>
</comment>
<reference evidence="12" key="1">
    <citation type="submission" date="2017-02" db="EMBL/GenBank/DDBJ databases">
        <authorList>
            <person name="Regsiter A."/>
            <person name="William W."/>
        </authorList>
    </citation>
    <scope>NUCLEOTIDE SEQUENCE</scope>
    <source>
        <strain evidence="12">BdmA 4</strain>
    </source>
</reference>
<dbReference type="InterPro" id="IPR023673">
    <property type="entry name" value="Ribosomal_uL1_CS"/>
</dbReference>
<dbReference type="Pfam" id="PF00687">
    <property type="entry name" value="Ribosomal_L1"/>
    <property type="match status" value="1"/>
</dbReference>
<evidence type="ECO:0000256" key="1">
    <source>
        <dbReference type="ARBA" id="ARBA00010531"/>
    </source>
</evidence>
<dbReference type="InterPro" id="IPR016095">
    <property type="entry name" value="Ribosomal_uL1_3-a/b-sand"/>
</dbReference>
<evidence type="ECO:0000256" key="7">
    <source>
        <dbReference type="ARBA" id="ARBA00022980"/>
    </source>
</evidence>
<evidence type="ECO:0000256" key="6">
    <source>
        <dbReference type="ARBA" id="ARBA00022884"/>
    </source>
</evidence>
<comment type="similarity">
    <text evidence="1 10 11">Belongs to the universal ribosomal protein uL1 family.</text>
</comment>
<dbReference type="GO" id="GO:0006417">
    <property type="term" value="P:regulation of translation"/>
    <property type="evidence" value="ECO:0007669"/>
    <property type="project" value="UniProtKB-KW"/>
</dbReference>
<dbReference type="GO" id="GO:0000049">
    <property type="term" value="F:tRNA binding"/>
    <property type="evidence" value="ECO:0007669"/>
    <property type="project" value="UniProtKB-KW"/>
</dbReference>
<dbReference type="SUPFAM" id="SSF56808">
    <property type="entry name" value="Ribosomal protein L1"/>
    <property type="match status" value="1"/>
</dbReference>
<keyword evidence="3 10" id="KW-0820">tRNA-binding</keyword>
<dbReference type="GO" id="GO:0006412">
    <property type="term" value="P:translation"/>
    <property type="evidence" value="ECO:0007669"/>
    <property type="project" value="UniProtKB-UniRule"/>
</dbReference>
<evidence type="ECO:0000256" key="10">
    <source>
        <dbReference type="HAMAP-Rule" id="MF_01318"/>
    </source>
</evidence>
<dbReference type="Gene3D" id="3.40.50.790">
    <property type="match status" value="1"/>
</dbReference>
<name>A0A3P3XNI4_9SPIR</name>
<organism evidence="12">
    <name type="scientific">uncultured spirochete</name>
    <dbReference type="NCBI Taxonomy" id="156406"/>
    <lineage>
        <taxon>Bacteria</taxon>
        <taxon>Pseudomonadati</taxon>
        <taxon>Spirochaetota</taxon>
        <taxon>Spirochaetia</taxon>
        <taxon>Spirochaetales</taxon>
        <taxon>environmental samples</taxon>
    </lineage>
</organism>
<gene>
    <name evidence="10 12" type="primary">rplA</name>
    <name evidence="12" type="ORF">SPIRO4BDMA_40406</name>
</gene>
<dbReference type="InterPro" id="IPR002143">
    <property type="entry name" value="Ribosomal_uL1"/>
</dbReference>
<comment type="function">
    <text evidence="10">Protein L1 is also a translational repressor protein, it controls the translation of the L11 operon by binding to its mRNA.</text>
</comment>
<sequence>MKHGKKYNEVAKKVDPSQAYELGAACALVKELKTAKFDETVEVHIRLNLKKSQSVRDTVVLPNQFRAEKRILVFCKPERVKEALDAGAAYAGSDEYIEKIKGGWLDFDIAVATPDMMKDVGKLGMVLGRRGLMPNPKTGTVTSDLSAALGELRKGRTEYRTDKSGIIHLPVGKVSMDAEKIAENLGILMEEINRKRPADAKGDFVASVYLTPTMGPSVKVALNKSEKR</sequence>
<dbReference type="CDD" id="cd00403">
    <property type="entry name" value="Ribosomal_L1"/>
    <property type="match status" value="1"/>
</dbReference>
<dbReference type="Gene3D" id="3.30.190.20">
    <property type="match status" value="1"/>
</dbReference>
<keyword evidence="6 10" id="KW-0694">RNA-binding</keyword>
<evidence type="ECO:0000256" key="8">
    <source>
        <dbReference type="ARBA" id="ARBA00023274"/>
    </source>
</evidence>
<evidence type="ECO:0000313" key="12">
    <source>
        <dbReference type="EMBL" id="SLM17837.1"/>
    </source>
</evidence>
<dbReference type="PIRSF" id="PIRSF002155">
    <property type="entry name" value="Ribosomal_L1"/>
    <property type="match status" value="1"/>
</dbReference>
<dbReference type="EMBL" id="FWDO01000004">
    <property type="protein sequence ID" value="SLM17837.1"/>
    <property type="molecule type" value="Genomic_DNA"/>
</dbReference>
<dbReference type="HAMAP" id="MF_01318_B">
    <property type="entry name" value="Ribosomal_uL1_B"/>
    <property type="match status" value="1"/>
</dbReference>
<dbReference type="FunFam" id="3.40.50.790:FF:000001">
    <property type="entry name" value="50S ribosomal protein L1"/>
    <property type="match status" value="1"/>
</dbReference>
<evidence type="ECO:0000256" key="9">
    <source>
        <dbReference type="ARBA" id="ARBA00035241"/>
    </source>
</evidence>
<keyword evidence="2 10" id="KW-0678">Repressor</keyword>
<dbReference type="GO" id="GO:0003735">
    <property type="term" value="F:structural constituent of ribosome"/>
    <property type="evidence" value="ECO:0007669"/>
    <property type="project" value="InterPro"/>
</dbReference>
<keyword evidence="4 10" id="KW-0699">rRNA-binding</keyword>
<evidence type="ECO:0000256" key="5">
    <source>
        <dbReference type="ARBA" id="ARBA00022845"/>
    </source>
</evidence>
<dbReference type="AlphaFoldDB" id="A0A3P3XNI4"/>
<dbReference type="PROSITE" id="PS01199">
    <property type="entry name" value="RIBOSOMAL_L1"/>
    <property type="match status" value="1"/>
</dbReference>
<protein>
    <recommendedName>
        <fullName evidence="9 10">Large ribosomal subunit protein uL1</fullName>
    </recommendedName>
</protein>
<proteinExistence type="inferred from homology"/>
<dbReference type="InterPro" id="IPR023674">
    <property type="entry name" value="Ribosomal_uL1-like"/>
</dbReference>
<evidence type="ECO:0000256" key="2">
    <source>
        <dbReference type="ARBA" id="ARBA00022491"/>
    </source>
</evidence>
<dbReference type="InterPro" id="IPR028364">
    <property type="entry name" value="Ribosomal_uL1/biogenesis"/>
</dbReference>
<dbReference type="NCBIfam" id="TIGR01169">
    <property type="entry name" value="rplA_bact"/>
    <property type="match status" value="1"/>
</dbReference>
<keyword evidence="7 10" id="KW-0689">Ribosomal protein</keyword>